<feature type="region of interest" description="Disordered" evidence="1">
    <location>
        <begin position="320"/>
        <end position="367"/>
    </location>
</feature>
<feature type="region of interest" description="Disordered" evidence="1">
    <location>
        <begin position="241"/>
        <end position="278"/>
    </location>
</feature>
<proteinExistence type="predicted"/>
<reference evidence="2" key="1">
    <citation type="submission" date="2019-12" db="EMBL/GenBank/DDBJ databases">
        <authorList>
            <person name="Scholes J."/>
        </authorList>
    </citation>
    <scope>NUCLEOTIDE SEQUENCE</scope>
</reference>
<comment type="caution">
    <text evidence="2">The sequence shown here is derived from an EMBL/GenBank/DDBJ whole genome shotgun (WGS) entry which is preliminary data.</text>
</comment>
<keyword evidence="3" id="KW-1185">Reference proteome</keyword>
<name>A0A9N7P122_STRHE</name>
<gene>
    <name evidence="2" type="ORF">SHERM_07420</name>
</gene>
<dbReference type="PANTHER" id="PTHR34835:SF90">
    <property type="entry name" value="AMINOTRANSFERASE-LIKE PLANT MOBILE DOMAIN-CONTAINING PROTEIN"/>
    <property type="match status" value="1"/>
</dbReference>
<feature type="compositionally biased region" description="Basic and acidic residues" evidence="1">
    <location>
        <begin position="241"/>
        <end position="253"/>
    </location>
</feature>
<dbReference type="EMBL" id="CACSLK010034108">
    <property type="protein sequence ID" value="CAA0841409.1"/>
    <property type="molecule type" value="Genomic_DNA"/>
</dbReference>
<organism evidence="2 3">
    <name type="scientific">Striga hermonthica</name>
    <name type="common">Purple witchweed</name>
    <name type="synonym">Buchnera hermonthica</name>
    <dbReference type="NCBI Taxonomy" id="68872"/>
    <lineage>
        <taxon>Eukaryota</taxon>
        <taxon>Viridiplantae</taxon>
        <taxon>Streptophyta</taxon>
        <taxon>Embryophyta</taxon>
        <taxon>Tracheophyta</taxon>
        <taxon>Spermatophyta</taxon>
        <taxon>Magnoliopsida</taxon>
        <taxon>eudicotyledons</taxon>
        <taxon>Gunneridae</taxon>
        <taxon>Pentapetalae</taxon>
        <taxon>asterids</taxon>
        <taxon>lamiids</taxon>
        <taxon>Lamiales</taxon>
        <taxon>Orobanchaceae</taxon>
        <taxon>Buchnereae</taxon>
        <taxon>Striga</taxon>
    </lineage>
</organism>
<dbReference type="PANTHER" id="PTHR34835">
    <property type="entry name" value="OS07G0283600 PROTEIN-RELATED"/>
    <property type="match status" value="1"/>
</dbReference>
<dbReference type="OrthoDB" id="1305300at2759"/>
<evidence type="ECO:0000313" key="2">
    <source>
        <dbReference type="EMBL" id="CAA0841409.1"/>
    </source>
</evidence>
<accession>A0A9N7P122</accession>
<dbReference type="Proteomes" id="UP001153555">
    <property type="component" value="Unassembled WGS sequence"/>
</dbReference>
<dbReference type="AlphaFoldDB" id="A0A9N7P122"/>
<evidence type="ECO:0000313" key="3">
    <source>
        <dbReference type="Proteomes" id="UP001153555"/>
    </source>
</evidence>
<evidence type="ECO:0000256" key="1">
    <source>
        <dbReference type="SAM" id="MobiDB-lite"/>
    </source>
</evidence>
<feature type="compositionally biased region" description="Polar residues" evidence="1">
    <location>
        <begin position="254"/>
        <end position="270"/>
    </location>
</feature>
<sequence length="367" mass="41214">MGFGCLLDLTITTTPAKLGYWLVDKFNHMDRKLQLYGGEKIHLNEDDVYLALGLPRGTIEIVNKKKKSESELLKDWVRLYKVSKPTNITATKVLDMIQSCEGCDDWFKRNFIVLMVTCLFESTSNGMANLRMIHLLDDLSSVVKMNWCSYLIRCLVGTKKSWNDNRRRKNFTGPLLFLTLFYVDKVVLSIRTVARTFPIFKAWNNDLLKDRERAEILTGAFGRGYVDVDIRVPDPSLRVERKVISPNGDDTKSTSELSVKNSSGTVSPPYSSAEPYHTHLPDGDARLFYRRRIAATAMPPLCCSHRVAAASLQPPISIVGPAHNSDSENVATSDDPSDPLSCPCLKSLASPLPSFPSPTQHRQRSED</sequence>
<protein>
    <submittedName>
        <fullName evidence="2">Uncharacterized protein</fullName>
    </submittedName>
</protein>